<feature type="compositionally biased region" description="Polar residues" evidence="4">
    <location>
        <begin position="1301"/>
        <end position="1321"/>
    </location>
</feature>
<evidence type="ECO:0000259" key="5">
    <source>
        <dbReference type="PROSITE" id="PS50013"/>
    </source>
</evidence>
<feature type="region of interest" description="Disordered" evidence="4">
    <location>
        <begin position="1169"/>
        <end position="1361"/>
    </location>
</feature>
<dbReference type="Pfam" id="PF00628">
    <property type="entry name" value="PHD"/>
    <property type="match status" value="1"/>
</dbReference>
<feature type="compositionally biased region" description="Low complexity" evidence="4">
    <location>
        <begin position="47"/>
        <end position="60"/>
    </location>
</feature>
<keyword evidence="1" id="KW-0479">Metal-binding</keyword>
<feature type="compositionally biased region" description="Basic and acidic residues" evidence="4">
    <location>
        <begin position="1011"/>
        <end position="1038"/>
    </location>
</feature>
<dbReference type="InterPro" id="IPR001965">
    <property type="entry name" value="Znf_PHD"/>
</dbReference>
<feature type="region of interest" description="Disordered" evidence="4">
    <location>
        <begin position="454"/>
        <end position="524"/>
    </location>
</feature>
<comment type="caution">
    <text evidence="6">The sequence shown here is derived from an EMBL/GenBank/DDBJ whole genome shotgun (WGS) entry which is preliminary data.</text>
</comment>
<feature type="region of interest" description="Disordered" evidence="4">
    <location>
        <begin position="619"/>
        <end position="660"/>
    </location>
</feature>
<gene>
    <name evidence="6" type="ORF">JVT61DRAFT_15409</name>
</gene>
<dbReference type="InterPro" id="IPR000953">
    <property type="entry name" value="Chromo/chromo_shadow_dom"/>
</dbReference>
<feature type="compositionally biased region" description="Polar residues" evidence="4">
    <location>
        <begin position="455"/>
        <end position="488"/>
    </location>
</feature>
<feature type="compositionally biased region" description="Polar residues" evidence="4">
    <location>
        <begin position="1342"/>
        <end position="1358"/>
    </location>
</feature>
<feature type="region of interest" description="Disordered" evidence="4">
    <location>
        <begin position="205"/>
        <end position="240"/>
    </location>
</feature>
<evidence type="ECO:0000256" key="1">
    <source>
        <dbReference type="ARBA" id="ARBA00022723"/>
    </source>
</evidence>
<dbReference type="CDD" id="cd15517">
    <property type="entry name" value="PHD_TCF19_like"/>
    <property type="match status" value="1"/>
</dbReference>
<evidence type="ECO:0000313" key="6">
    <source>
        <dbReference type="EMBL" id="KAG6377591.1"/>
    </source>
</evidence>
<reference evidence="6" key="1">
    <citation type="submission" date="2021-03" db="EMBL/GenBank/DDBJ databases">
        <title>Evolutionary innovations through gain and loss of genes in the ectomycorrhizal Boletales.</title>
        <authorList>
            <person name="Wu G."/>
            <person name="Miyauchi S."/>
            <person name="Morin E."/>
            <person name="Yang Z.-L."/>
            <person name="Xu J."/>
            <person name="Martin F.M."/>
        </authorList>
    </citation>
    <scope>NUCLEOTIDE SEQUENCE</scope>
    <source>
        <strain evidence="6">BR01</strain>
    </source>
</reference>
<dbReference type="InterPro" id="IPR019787">
    <property type="entry name" value="Znf_PHD-finger"/>
</dbReference>
<name>A0A8I2YSN5_9AGAM</name>
<evidence type="ECO:0000313" key="7">
    <source>
        <dbReference type="Proteomes" id="UP000683000"/>
    </source>
</evidence>
<dbReference type="SMART" id="SM00249">
    <property type="entry name" value="PHD"/>
    <property type="match status" value="1"/>
</dbReference>
<feature type="compositionally biased region" description="Low complexity" evidence="4">
    <location>
        <begin position="1169"/>
        <end position="1183"/>
    </location>
</feature>
<evidence type="ECO:0000256" key="3">
    <source>
        <dbReference type="ARBA" id="ARBA00022833"/>
    </source>
</evidence>
<keyword evidence="7" id="KW-1185">Reference proteome</keyword>
<dbReference type="Proteomes" id="UP000683000">
    <property type="component" value="Unassembled WGS sequence"/>
</dbReference>
<feature type="region of interest" description="Disordered" evidence="4">
    <location>
        <begin position="893"/>
        <end position="925"/>
    </location>
</feature>
<feature type="compositionally biased region" description="Polar residues" evidence="4">
    <location>
        <begin position="100"/>
        <end position="113"/>
    </location>
</feature>
<dbReference type="SUPFAM" id="SSF57903">
    <property type="entry name" value="FYVE/PHD zinc finger"/>
    <property type="match status" value="1"/>
</dbReference>
<dbReference type="InterPro" id="IPR023780">
    <property type="entry name" value="Chromo_domain"/>
</dbReference>
<dbReference type="EMBL" id="JAGFBS010000009">
    <property type="protein sequence ID" value="KAG6377591.1"/>
    <property type="molecule type" value="Genomic_DNA"/>
</dbReference>
<feature type="region of interest" description="Disordered" evidence="4">
    <location>
        <begin position="33"/>
        <end position="60"/>
    </location>
</feature>
<dbReference type="GO" id="GO:0008270">
    <property type="term" value="F:zinc ion binding"/>
    <property type="evidence" value="ECO:0007669"/>
    <property type="project" value="UniProtKB-KW"/>
</dbReference>
<dbReference type="InterPro" id="IPR016197">
    <property type="entry name" value="Chromo-like_dom_sf"/>
</dbReference>
<feature type="compositionally biased region" description="Polar residues" evidence="4">
    <location>
        <begin position="129"/>
        <end position="141"/>
    </location>
</feature>
<dbReference type="GO" id="GO:0006338">
    <property type="term" value="P:chromatin remodeling"/>
    <property type="evidence" value="ECO:0007669"/>
    <property type="project" value="UniProtKB-ARBA"/>
</dbReference>
<feature type="region of interest" description="Disordered" evidence="4">
    <location>
        <begin position="100"/>
        <end position="145"/>
    </location>
</feature>
<dbReference type="InterPro" id="IPR011011">
    <property type="entry name" value="Znf_FYVE_PHD"/>
</dbReference>
<feature type="region of interest" description="Disordered" evidence="4">
    <location>
        <begin position="1112"/>
        <end position="1155"/>
    </location>
</feature>
<protein>
    <recommendedName>
        <fullName evidence="5">Chromo domain-containing protein</fullName>
    </recommendedName>
</protein>
<feature type="compositionally biased region" description="Low complexity" evidence="4">
    <location>
        <begin position="328"/>
        <end position="350"/>
    </location>
</feature>
<keyword evidence="3" id="KW-0862">Zinc</keyword>
<dbReference type="Pfam" id="PF00385">
    <property type="entry name" value="Chromo"/>
    <property type="match status" value="1"/>
</dbReference>
<feature type="compositionally biased region" description="Basic and acidic residues" evidence="4">
    <location>
        <begin position="1131"/>
        <end position="1150"/>
    </location>
</feature>
<feature type="compositionally biased region" description="Basic residues" evidence="4">
    <location>
        <begin position="209"/>
        <end position="220"/>
    </location>
</feature>
<accession>A0A8I2YSN5</accession>
<dbReference type="SUPFAM" id="SSF54160">
    <property type="entry name" value="Chromo domain-like"/>
    <property type="match status" value="1"/>
</dbReference>
<sequence>MTSPYLGFWRGEPPGPVDSGVFAYPCLEACPQPAAGSSNSRERVQITTPSSSSSSSTSRPTFHFSPYWLDPAAAMRQGHAEPQAWQWYYYDPTRHLPLSSSQLHPTPLASSTAMPGPPLPPVSSPSGIASPTTPNSPTDSDATLDPISASLKSLHSQFMSFQQDLGGVKSDVKDSLSQLHTMRTAQNKTNKYIAELQDAVGVSATGARPRGHTKRGRGRGRGGIPGITTESPPEVGDTEVGTVPEKTLVQNVASIQSAIEALLRASHSHIPMIHREASLPPTLPPFVNYFPGNASIRTPESSHLQSVVHPSQQNLTLQRTQSAFATESSSPTDSSPFSSIAIPTPEFTTLPQPPPPEKSTLVASIPEYADASIQACLPSPTSLSSSSSHGLAPGFTPVEWSVDPAMFGRFASNTVRPSAAESLAHFLRDNHLPSAPNAITDTQVMRDSHRPLRSLTASDTHLSTCTTSPLSSGPSEPAVNNSSSQPAQPSILPTVPTSSDNFVIPSPGDITPVTETPPSPLRISDRSSVLQTPILTTEGVKTSMESSQMGPSVDSHVLVNCPLSSLSSVRDPAMPVSGALASEEHVGSPVQSHAGLDAEDAQMTPDTEGDAILVTSAAKTAGGSTPTVSKHRRQSPPFDADEGGLRSGLPTPPSETVVDEREPWVVSRPTHGHSAARDLKQILNARLPETLPVIPTPPFLTPEPSMGEGLGVVSSTGSGGSLGVLSELPSPLTPSLHSPSSAAGSSFVEEGAIDGGGQTLAHEVVEEHTNSSGDASVAVVDRDEGAGEVSADAPMDEAKLGPRTDQAGVEVSTLELPVITLTNESRSMAVSDDEASQIPRVAGDVDLSRVPRSAVDQSNVALPERDPSVSVRDIDLSYSPIINGNGYDFHFSSPLRRLSPPTPSTPSRYATPSEPSDSRPTGDHDEDEVWHALMLGGSGVSTPLSGSASLPMLLSHQPSRASSVHPNSLSSQPLSIDPSVLHLHSPEPRLASSHQILNGSLSPLTSLGETDVDKDKDSDADHDAARASKTHVHVDTSKSRGRSRGCASGDSGFVVGAASEVDVGVGGSLARRAGSARPVGGPSASVDQLALLARRDPLKICLRIPEAMKGVKRKRDDVDGNEEGQSQGVETVREDGRAGDKHGRSVDKDTQVGQRGGVFLGVVPPVQIGAAPAPGTRTPTPTASRLAPKSPTGHPLAVDAVEHPDVPIPRKRKKKQSEGGEKGVHAARTVSEVSEKLQPPRIGTVTSDLPMPRKRTKKESERRQMKPQLAPNAKPKSSEKHHVRNGQIVAVASEPGPRSQAPATPSASQPEEANQDAQTPTRTHHRKRQEDRAIRMELSSPGKLSQPNSRSTRVVKSSPSKEDVWNAIARSGGTWPELPSVFSNWDIQFIQCDNCDKWYHYGCVTVESGDPRLEPGVLFICPTCHNQSARRQTLRNQSDTCARPDCPEPQVTPDSGVFVIEKLVGRKKCEGYVYMWLAKWEGYPMSQATWIPKENLVGDGTRICNAFLEDAVDEGVDLSQDVVLLQEALEAGWEV</sequence>
<feature type="compositionally biased region" description="Low complexity" evidence="4">
    <location>
        <begin position="893"/>
        <end position="913"/>
    </location>
</feature>
<feature type="region of interest" description="Disordered" evidence="4">
    <location>
        <begin position="1001"/>
        <end position="1049"/>
    </location>
</feature>
<evidence type="ECO:0000256" key="4">
    <source>
        <dbReference type="SAM" id="MobiDB-lite"/>
    </source>
</evidence>
<dbReference type="Gene3D" id="2.40.50.40">
    <property type="match status" value="1"/>
</dbReference>
<proteinExistence type="predicted"/>
<keyword evidence="2" id="KW-0863">Zinc-finger</keyword>
<feature type="region of interest" description="Disordered" evidence="4">
    <location>
        <begin position="320"/>
        <end position="361"/>
    </location>
</feature>
<dbReference type="InterPro" id="IPR013083">
    <property type="entry name" value="Znf_RING/FYVE/PHD"/>
</dbReference>
<feature type="domain" description="Chromo" evidence="5">
    <location>
        <begin position="1458"/>
        <end position="1509"/>
    </location>
</feature>
<dbReference type="OrthoDB" id="436852at2759"/>
<dbReference type="PROSITE" id="PS50013">
    <property type="entry name" value="CHROMO_2"/>
    <property type="match status" value="1"/>
</dbReference>
<evidence type="ECO:0000256" key="2">
    <source>
        <dbReference type="ARBA" id="ARBA00022771"/>
    </source>
</evidence>
<organism evidence="6 7">
    <name type="scientific">Boletus reticuloceps</name>
    <dbReference type="NCBI Taxonomy" id="495285"/>
    <lineage>
        <taxon>Eukaryota</taxon>
        <taxon>Fungi</taxon>
        <taxon>Dikarya</taxon>
        <taxon>Basidiomycota</taxon>
        <taxon>Agaricomycotina</taxon>
        <taxon>Agaricomycetes</taxon>
        <taxon>Agaricomycetidae</taxon>
        <taxon>Boletales</taxon>
        <taxon>Boletineae</taxon>
        <taxon>Boletaceae</taxon>
        <taxon>Boletoideae</taxon>
        <taxon>Boletus</taxon>
    </lineage>
</organism>
<dbReference type="Gene3D" id="3.30.40.10">
    <property type="entry name" value="Zinc/RING finger domain, C3HC4 (zinc finger)"/>
    <property type="match status" value="1"/>
</dbReference>